<sequence length="264" mass="30578">MMEECEHLGGGDIVQCNWDELTNPQDLGCYIVNVTIRRKSYIAKSETNVIVLRGLRFNKSHEISVIHRDNQGHEKNKLTGQFGYSLSDLGVYKPEFMDNIAEAIARKLKSTGGKKQWDFSEELVEISQRWSYDVTRFMMVISNDADSFAGKEGFKRAPYRDPAPCKFVENSQVKCATVYLKEQHNHFYTFTWPEYIRYGPELSVQLRFFYEAGIDKWYATKVYSLDDTETSQSRNSESGSLGRIIQVFGCLSLSYQWPAFWLLE</sequence>
<name>A0ABD2PM60_9PLAT</name>
<gene>
    <name evidence="1" type="ORF">Ciccas_013400</name>
</gene>
<comment type="caution">
    <text evidence="1">The sequence shown here is derived from an EMBL/GenBank/DDBJ whole genome shotgun (WGS) entry which is preliminary data.</text>
</comment>
<dbReference type="Proteomes" id="UP001626550">
    <property type="component" value="Unassembled WGS sequence"/>
</dbReference>
<keyword evidence="2" id="KW-1185">Reference proteome</keyword>
<protein>
    <submittedName>
        <fullName evidence="1">Uncharacterized protein</fullName>
    </submittedName>
</protein>
<reference evidence="1 2" key="1">
    <citation type="submission" date="2024-11" db="EMBL/GenBank/DDBJ databases">
        <title>Adaptive evolution of stress response genes in parasites aligns with host niche diversity.</title>
        <authorList>
            <person name="Hahn C."/>
            <person name="Resl P."/>
        </authorList>
    </citation>
    <scope>NUCLEOTIDE SEQUENCE [LARGE SCALE GENOMIC DNA]</scope>
    <source>
        <strain evidence="1">EGGRZ-B1_66</strain>
        <tissue evidence="1">Body</tissue>
    </source>
</reference>
<evidence type="ECO:0000313" key="2">
    <source>
        <dbReference type="Proteomes" id="UP001626550"/>
    </source>
</evidence>
<accession>A0ABD2PM60</accession>
<proteinExistence type="predicted"/>
<organism evidence="1 2">
    <name type="scientific">Cichlidogyrus casuarinus</name>
    <dbReference type="NCBI Taxonomy" id="1844966"/>
    <lineage>
        <taxon>Eukaryota</taxon>
        <taxon>Metazoa</taxon>
        <taxon>Spiralia</taxon>
        <taxon>Lophotrochozoa</taxon>
        <taxon>Platyhelminthes</taxon>
        <taxon>Monogenea</taxon>
        <taxon>Monopisthocotylea</taxon>
        <taxon>Dactylogyridea</taxon>
        <taxon>Ancyrocephalidae</taxon>
        <taxon>Cichlidogyrus</taxon>
    </lineage>
</organism>
<evidence type="ECO:0000313" key="1">
    <source>
        <dbReference type="EMBL" id="KAL3308073.1"/>
    </source>
</evidence>
<dbReference type="EMBL" id="JBJKFK010005925">
    <property type="protein sequence ID" value="KAL3308073.1"/>
    <property type="molecule type" value="Genomic_DNA"/>
</dbReference>
<dbReference type="AlphaFoldDB" id="A0ABD2PM60"/>